<dbReference type="Proteomes" id="UP000316726">
    <property type="component" value="Chromosome 1"/>
</dbReference>
<proteinExistence type="predicted"/>
<feature type="domain" description="J" evidence="2">
    <location>
        <begin position="7"/>
        <end position="77"/>
    </location>
</feature>
<feature type="compositionally biased region" description="Basic residues" evidence="1">
    <location>
        <begin position="184"/>
        <end position="203"/>
    </location>
</feature>
<name>A0A5B8MDS2_9CHLO</name>
<dbReference type="PROSITE" id="PS50076">
    <property type="entry name" value="DNAJ_2"/>
    <property type="match status" value="1"/>
</dbReference>
<dbReference type="AlphaFoldDB" id="A0A5B8MDS2"/>
<evidence type="ECO:0000259" key="2">
    <source>
        <dbReference type="PROSITE" id="PS50076"/>
    </source>
</evidence>
<dbReference type="SUPFAM" id="SSF46565">
    <property type="entry name" value="Chaperone J-domain"/>
    <property type="match status" value="1"/>
</dbReference>
<organism evidence="3 4">
    <name type="scientific">Chloropicon primus</name>
    <dbReference type="NCBI Taxonomy" id="1764295"/>
    <lineage>
        <taxon>Eukaryota</taxon>
        <taxon>Viridiplantae</taxon>
        <taxon>Chlorophyta</taxon>
        <taxon>Chloropicophyceae</taxon>
        <taxon>Chloropicales</taxon>
        <taxon>Chloropicaceae</taxon>
        <taxon>Chloropicon</taxon>
    </lineage>
</organism>
<dbReference type="InterPro" id="IPR001623">
    <property type="entry name" value="DnaJ_domain"/>
</dbReference>
<dbReference type="PRINTS" id="PR00625">
    <property type="entry name" value="JDOMAIN"/>
</dbReference>
<feature type="region of interest" description="Disordered" evidence="1">
    <location>
        <begin position="159"/>
        <end position="203"/>
    </location>
</feature>
<dbReference type="CDD" id="cd06257">
    <property type="entry name" value="DnaJ"/>
    <property type="match status" value="1"/>
</dbReference>
<evidence type="ECO:0000313" key="4">
    <source>
        <dbReference type="Proteomes" id="UP000316726"/>
    </source>
</evidence>
<dbReference type="InterPro" id="IPR050817">
    <property type="entry name" value="DjlA_DnaK_co-chaperone"/>
</dbReference>
<dbReference type="PANTHER" id="PTHR24074">
    <property type="entry name" value="CO-CHAPERONE PROTEIN DJLA"/>
    <property type="match status" value="1"/>
</dbReference>
<dbReference type="Pfam" id="PF00226">
    <property type="entry name" value="DnaJ"/>
    <property type="match status" value="1"/>
</dbReference>
<reference evidence="3 4" key="1">
    <citation type="submission" date="2018-07" db="EMBL/GenBank/DDBJ databases">
        <title>The complete nuclear genome of the prasinophyte Chloropicon primus (CCMP1205).</title>
        <authorList>
            <person name="Pombert J.-F."/>
            <person name="Otis C."/>
            <person name="Turmel M."/>
            <person name="Lemieux C."/>
        </authorList>
    </citation>
    <scope>NUCLEOTIDE SEQUENCE [LARGE SCALE GENOMIC DNA]</scope>
    <source>
        <strain evidence="3 4">CCMP1205</strain>
    </source>
</reference>
<evidence type="ECO:0000313" key="3">
    <source>
        <dbReference type="EMBL" id="QDZ18411.1"/>
    </source>
</evidence>
<accession>A0A5B8MDS2</accession>
<keyword evidence="4" id="KW-1185">Reference proteome</keyword>
<dbReference type="Gene3D" id="1.10.287.110">
    <property type="entry name" value="DnaJ domain"/>
    <property type="match status" value="1"/>
</dbReference>
<evidence type="ECO:0000256" key="1">
    <source>
        <dbReference type="SAM" id="MobiDB-lite"/>
    </source>
</evidence>
<sequence length="203" mass="22729">MSVPRRCPYETLGVKSSSRDKEIKEAYRKLVFKYHPDKFANATEHQKAQAKRKFQEVSEAFEAVGNRANRNRYDSRGRYGRAHQGWHAYAGGASAEAYTSAGYTPRRPPNPLKSFFSAFSKVSVHELALMAGVVSVVFLGTSAMDHAFTSMWNTHNEGKLFGTTSHRDQGSSSKTKAAAEKQKQKTKTKKAPGTRRARPPREE</sequence>
<dbReference type="OrthoDB" id="10250354at2759"/>
<dbReference type="EMBL" id="CP031034">
    <property type="protein sequence ID" value="QDZ18411.1"/>
    <property type="molecule type" value="Genomic_DNA"/>
</dbReference>
<dbReference type="InterPro" id="IPR036869">
    <property type="entry name" value="J_dom_sf"/>
</dbReference>
<dbReference type="STRING" id="1764295.A0A5B8MDS2"/>
<dbReference type="SMART" id="SM00271">
    <property type="entry name" value="DnaJ"/>
    <property type="match status" value="1"/>
</dbReference>
<protein>
    <submittedName>
        <fullName evidence="3">DnaJ domain-containing protein</fullName>
    </submittedName>
</protein>
<gene>
    <name evidence="3" type="ORF">A3770_01p09290</name>
</gene>